<accession>A0AAV3UFU3</accession>
<keyword evidence="1" id="KW-0472">Membrane</keyword>
<evidence type="ECO:0000313" key="2">
    <source>
        <dbReference type="EMBL" id="GAA5045320.1"/>
    </source>
</evidence>
<dbReference type="EMBL" id="BAABKX010000001">
    <property type="protein sequence ID" value="GAA5045320.1"/>
    <property type="molecule type" value="Genomic_DNA"/>
</dbReference>
<keyword evidence="1" id="KW-0812">Transmembrane</keyword>
<keyword evidence="1" id="KW-1133">Transmembrane helix</keyword>
<name>A0AAV3UFU3_9EURY</name>
<dbReference type="Proteomes" id="UP001501729">
    <property type="component" value="Unassembled WGS sequence"/>
</dbReference>
<protein>
    <submittedName>
        <fullName evidence="2">Uncharacterized protein</fullName>
    </submittedName>
</protein>
<sequence>MERLLSSPPPIFLENEPNTTDTFTIQYAVISGMTPLAIEPVGIAAVVIGIILLVVAVRFAVALTWRIGVLALLVVAALYAAGVLV</sequence>
<proteinExistence type="predicted"/>
<comment type="caution">
    <text evidence="2">The sequence shown here is derived from an EMBL/GenBank/DDBJ whole genome shotgun (WGS) entry which is preliminary data.</text>
</comment>
<dbReference type="GeneID" id="68611892"/>
<organism evidence="2 3">
    <name type="scientific">Haladaptatus pallidirubidus</name>
    <dbReference type="NCBI Taxonomy" id="1008152"/>
    <lineage>
        <taxon>Archaea</taxon>
        <taxon>Methanobacteriati</taxon>
        <taxon>Methanobacteriota</taxon>
        <taxon>Stenosarchaea group</taxon>
        <taxon>Halobacteria</taxon>
        <taxon>Halobacteriales</taxon>
        <taxon>Haladaptataceae</taxon>
        <taxon>Haladaptatus</taxon>
    </lineage>
</organism>
<reference evidence="2 3" key="1">
    <citation type="journal article" date="2019" name="Int. J. Syst. Evol. Microbiol.">
        <title>The Global Catalogue of Microorganisms (GCM) 10K type strain sequencing project: providing services to taxonomists for standard genome sequencing and annotation.</title>
        <authorList>
            <consortium name="The Broad Institute Genomics Platform"/>
            <consortium name="The Broad Institute Genome Sequencing Center for Infectious Disease"/>
            <person name="Wu L."/>
            <person name="Ma J."/>
        </authorList>
    </citation>
    <scope>NUCLEOTIDE SEQUENCE [LARGE SCALE GENOMIC DNA]</scope>
    <source>
        <strain evidence="2 3">JCM 17504</strain>
    </source>
</reference>
<keyword evidence="3" id="KW-1185">Reference proteome</keyword>
<evidence type="ECO:0000313" key="3">
    <source>
        <dbReference type="Proteomes" id="UP001501729"/>
    </source>
</evidence>
<evidence type="ECO:0000256" key="1">
    <source>
        <dbReference type="SAM" id="Phobius"/>
    </source>
</evidence>
<dbReference type="AlphaFoldDB" id="A0AAV3UFU3"/>
<feature type="transmembrane region" description="Helical" evidence="1">
    <location>
        <begin position="41"/>
        <end position="60"/>
    </location>
</feature>
<gene>
    <name evidence="2" type="ORF">GCM10025751_13100</name>
</gene>
<dbReference type="RefSeq" id="WP_227776096.1">
    <property type="nucleotide sequence ID" value="NZ_BAABKX010000001.1"/>
</dbReference>
<feature type="transmembrane region" description="Helical" evidence="1">
    <location>
        <begin position="67"/>
        <end position="84"/>
    </location>
</feature>